<dbReference type="InParanoid" id="A0A165JHK9"/>
<keyword evidence="2" id="KW-1185">Reference proteome</keyword>
<organism evidence="1 2">
    <name type="scientific">Calocera cornea HHB12733</name>
    <dbReference type="NCBI Taxonomy" id="1353952"/>
    <lineage>
        <taxon>Eukaryota</taxon>
        <taxon>Fungi</taxon>
        <taxon>Dikarya</taxon>
        <taxon>Basidiomycota</taxon>
        <taxon>Agaricomycotina</taxon>
        <taxon>Dacrymycetes</taxon>
        <taxon>Dacrymycetales</taxon>
        <taxon>Dacrymycetaceae</taxon>
        <taxon>Calocera</taxon>
    </lineage>
</organism>
<evidence type="ECO:0000313" key="1">
    <source>
        <dbReference type="EMBL" id="KZT61848.1"/>
    </source>
</evidence>
<evidence type="ECO:0000313" key="2">
    <source>
        <dbReference type="Proteomes" id="UP000076842"/>
    </source>
</evidence>
<dbReference type="Proteomes" id="UP000076842">
    <property type="component" value="Unassembled WGS sequence"/>
</dbReference>
<sequence length="51" mass="5954">MLLLLAQRERAIASDESVWFKAWNVGRVKMATRQELEQTRATCSHHPKDPF</sequence>
<reference evidence="1 2" key="1">
    <citation type="journal article" date="2016" name="Mol. Biol. Evol.">
        <title>Comparative Genomics of Early-Diverging Mushroom-Forming Fungi Provides Insights into the Origins of Lignocellulose Decay Capabilities.</title>
        <authorList>
            <person name="Nagy L.G."/>
            <person name="Riley R."/>
            <person name="Tritt A."/>
            <person name="Adam C."/>
            <person name="Daum C."/>
            <person name="Floudas D."/>
            <person name="Sun H."/>
            <person name="Yadav J.S."/>
            <person name="Pangilinan J."/>
            <person name="Larsson K.H."/>
            <person name="Matsuura K."/>
            <person name="Barry K."/>
            <person name="Labutti K."/>
            <person name="Kuo R."/>
            <person name="Ohm R.A."/>
            <person name="Bhattacharya S.S."/>
            <person name="Shirouzu T."/>
            <person name="Yoshinaga Y."/>
            <person name="Martin F.M."/>
            <person name="Grigoriev I.V."/>
            <person name="Hibbett D.S."/>
        </authorList>
    </citation>
    <scope>NUCLEOTIDE SEQUENCE [LARGE SCALE GENOMIC DNA]</scope>
    <source>
        <strain evidence="1 2">HHB12733</strain>
    </source>
</reference>
<accession>A0A165JHK9</accession>
<dbReference type="AlphaFoldDB" id="A0A165JHK9"/>
<protein>
    <submittedName>
        <fullName evidence="1">Uncharacterized protein</fullName>
    </submittedName>
</protein>
<proteinExistence type="predicted"/>
<name>A0A165JHK9_9BASI</name>
<dbReference type="EMBL" id="KV423920">
    <property type="protein sequence ID" value="KZT61848.1"/>
    <property type="molecule type" value="Genomic_DNA"/>
</dbReference>
<gene>
    <name evidence="1" type="ORF">CALCODRAFT_490767</name>
</gene>